<dbReference type="RefSeq" id="WP_223411461.1">
    <property type="nucleotide sequence ID" value="NZ_JAGSHT010000028.1"/>
</dbReference>
<sequence length="197" mass="20930">MRGALAPERALGRRRERGAQIEWFSTAAGRELQAPSPLTVAGSGRWDFLWTEVPPDERASAAVDLLELDDTADAARIEVFARSHNPGFEGFPGRGFATLWLGAADDHGDLIAVGSLHELASGAPHLAGIVVHTDHRGRGIGRALTAALTRRAIEAVGVATLGVYSDNAAALAVYAGLGYRSAHRFETRSLVMLDRGP</sequence>
<evidence type="ECO:0000313" key="4">
    <source>
        <dbReference type="EMBL" id="MBZ2199464.1"/>
    </source>
</evidence>
<dbReference type="Pfam" id="PF00583">
    <property type="entry name" value="Acetyltransf_1"/>
    <property type="match status" value="1"/>
</dbReference>
<comment type="caution">
    <text evidence="4">The sequence shown here is derived from an EMBL/GenBank/DDBJ whole genome shotgun (WGS) entry which is preliminary data.</text>
</comment>
<evidence type="ECO:0000256" key="2">
    <source>
        <dbReference type="ARBA" id="ARBA00023315"/>
    </source>
</evidence>
<evidence type="ECO:0000256" key="1">
    <source>
        <dbReference type="ARBA" id="ARBA00022679"/>
    </source>
</evidence>
<accession>A0ABS7SI07</accession>
<keyword evidence="1" id="KW-0808">Transferase</keyword>
<name>A0ABS7SI07_9MICO</name>
<organism evidence="4 5">
    <name type="scientific">Occultella gossypii</name>
    <dbReference type="NCBI Taxonomy" id="2800820"/>
    <lineage>
        <taxon>Bacteria</taxon>
        <taxon>Bacillati</taxon>
        <taxon>Actinomycetota</taxon>
        <taxon>Actinomycetes</taxon>
        <taxon>Micrococcales</taxon>
        <taxon>Ruaniaceae</taxon>
        <taxon>Occultella</taxon>
    </lineage>
</organism>
<dbReference type="InterPro" id="IPR016181">
    <property type="entry name" value="Acyl_CoA_acyltransferase"/>
</dbReference>
<protein>
    <submittedName>
        <fullName evidence="4">GNAT family N-acetyltransferase</fullName>
    </submittedName>
</protein>
<evidence type="ECO:0000259" key="3">
    <source>
        <dbReference type="PROSITE" id="PS51186"/>
    </source>
</evidence>
<dbReference type="Gene3D" id="3.40.630.30">
    <property type="match status" value="1"/>
</dbReference>
<dbReference type="InterPro" id="IPR000182">
    <property type="entry name" value="GNAT_dom"/>
</dbReference>
<dbReference type="CDD" id="cd04301">
    <property type="entry name" value="NAT_SF"/>
    <property type="match status" value="1"/>
</dbReference>
<reference evidence="4 5" key="1">
    <citation type="submission" date="2021-04" db="EMBL/GenBank/DDBJ databases">
        <title>Ruania sp. nov., isolated from sandy soil of mangrove forest.</title>
        <authorList>
            <person name="Ge X."/>
            <person name="Huang R."/>
            <person name="Liu W."/>
        </authorList>
    </citation>
    <scope>NUCLEOTIDE SEQUENCE [LARGE SCALE GENOMIC DNA]</scope>
    <source>
        <strain evidence="4 5">N2-46</strain>
    </source>
</reference>
<dbReference type="SUPFAM" id="SSF55729">
    <property type="entry name" value="Acyl-CoA N-acyltransferases (Nat)"/>
    <property type="match status" value="1"/>
</dbReference>
<proteinExistence type="predicted"/>
<dbReference type="InterPro" id="IPR050832">
    <property type="entry name" value="Bact_Acetyltransf"/>
</dbReference>
<gene>
    <name evidence="4" type="ORF">KCQ71_25195</name>
</gene>
<evidence type="ECO:0000313" key="5">
    <source>
        <dbReference type="Proteomes" id="UP000826651"/>
    </source>
</evidence>
<keyword evidence="5" id="KW-1185">Reference proteome</keyword>
<dbReference type="Proteomes" id="UP000826651">
    <property type="component" value="Unassembled WGS sequence"/>
</dbReference>
<feature type="domain" description="N-acetyltransferase" evidence="3">
    <location>
        <begin position="55"/>
        <end position="197"/>
    </location>
</feature>
<dbReference type="EMBL" id="JAGSHT010000028">
    <property type="protein sequence ID" value="MBZ2199464.1"/>
    <property type="molecule type" value="Genomic_DNA"/>
</dbReference>
<keyword evidence="2" id="KW-0012">Acyltransferase</keyword>
<dbReference type="PANTHER" id="PTHR43877">
    <property type="entry name" value="AMINOALKYLPHOSPHONATE N-ACETYLTRANSFERASE-RELATED-RELATED"/>
    <property type="match status" value="1"/>
</dbReference>
<dbReference type="PROSITE" id="PS51186">
    <property type="entry name" value="GNAT"/>
    <property type="match status" value="1"/>
</dbReference>